<dbReference type="Gene3D" id="1.10.490.10">
    <property type="entry name" value="Globins"/>
    <property type="match status" value="1"/>
</dbReference>
<proteinExistence type="predicted"/>
<dbReference type="CDD" id="cd08916">
    <property type="entry name" value="TrHb3_P"/>
    <property type="match status" value="1"/>
</dbReference>
<organism evidence="1 2">
    <name type="scientific">Ruegeria pomeroyi</name>
    <dbReference type="NCBI Taxonomy" id="89184"/>
    <lineage>
        <taxon>Bacteria</taxon>
        <taxon>Pseudomonadati</taxon>
        <taxon>Pseudomonadota</taxon>
        <taxon>Alphaproteobacteria</taxon>
        <taxon>Rhodobacterales</taxon>
        <taxon>Roseobacteraceae</taxon>
        <taxon>Ruegeria</taxon>
    </lineage>
</organism>
<name>A0A850LGC1_9RHOB</name>
<dbReference type="InterPro" id="IPR009050">
    <property type="entry name" value="Globin-like_sf"/>
</dbReference>
<evidence type="ECO:0000313" key="2">
    <source>
        <dbReference type="Proteomes" id="UP000565723"/>
    </source>
</evidence>
<dbReference type="AlphaFoldDB" id="A0A850LGC1"/>
<dbReference type="InterPro" id="IPR012292">
    <property type="entry name" value="Globin/Proto"/>
</dbReference>
<protein>
    <submittedName>
        <fullName evidence="1">Group III truncated hemoglobin</fullName>
    </submittedName>
</protein>
<comment type="caution">
    <text evidence="1">The sequence shown here is derived from an EMBL/GenBank/DDBJ whole genome shotgun (WGS) entry which is preliminary data.</text>
</comment>
<dbReference type="SUPFAM" id="SSF46458">
    <property type="entry name" value="Globin-like"/>
    <property type="match status" value="1"/>
</dbReference>
<dbReference type="GO" id="GO:0019825">
    <property type="term" value="F:oxygen binding"/>
    <property type="evidence" value="ECO:0007669"/>
    <property type="project" value="InterPro"/>
</dbReference>
<dbReference type="GO" id="GO:0020037">
    <property type="term" value="F:heme binding"/>
    <property type="evidence" value="ECO:0007669"/>
    <property type="project" value="InterPro"/>
</dbReference>
<evidence type="ECO:0000313" key="1">
    <source>
        <dbReference type="EMBL" id="NVK96797.1"/>
    </source>
</evidence>
<dbReference type="Proteomes" id="UP000565723">
    <property type="component" value="Unassembled WGS sequence"/>
</dbReference>
<gene>
    <name evidence="1" type="ORF">HW564_07705</name>
</gene>
<dbReference type="EMBL" id="JABXIY010000020">
    <property type="protein sequence ID" value="NVK96797.1"/>
    <property type="molecule type" value="Genomic_DNA"/>
</dbReference>
<reference evidence="1 2" key="1">
    <citation type="journal article" date="2020" name="Proc. Natl. Acad. Sci. U.S.A.">
        <title>Ecological drivers of bacterial community assembly in synthetic phycospheres.</title>
        <authorList>
            <person name="Fu H."/>
            <person name="Uchimiya M."/>
            <person name="Gore J."/>
            <person name="Moran M.A."/>
        </authorList>
    </citation>
    <scope>NUCLEOTIDE SEQUENCE [LARGE SCALE GENOMIC DNA]</scope>
    <source>
        <strain evidence="1">HF-Din03</strain>
    </source>
</reference>
<dbReference type="OMA" id="RIAWAMH"/>
<sequence>MSGSSLRPHQLFDITRTEIDQVVRRFYAEVRAHDVLGPVFNSAVTDWPEHEDKISGFWAGAILREPGYFGNPMQVHIANPNIRSEHFPVWLDLFQKVLEQELTGDVASAFSLLAQRIGKGLSMGIENFRQPDGAAPNLT</sequence>
<accession>A0A850LGC1</accession>
<dbReference type="RefSeq" id="WP_011241971.1">
    <property type="nucleotide sequence ID" value="NZ_JABXIY010000020.1"/>
</dbReference>
<dbReference type="SMR" id="A0A850LGC1"/>